<dbReference type="Proteomes" id="UP000326641">
    <property type="component" value="Unassembled WGS sequence"/>
</dbReference>
<dbReference type="EMBL" id="UXAT02000003">
    <property type="protein sequence ID" value="VUX45394.1"/>
    <property type="molecule type" value="Genomic_DNA"/>
</dbReference>
<evidence type="ECO:0000256" key="2">
    <source>
        <dbReference type="ARBA" id="ARBA00022679"/>
    </source>
</evidence>
<reference evidence="3" key="1">
    <citation type="submission" date="2018-11" db="EMBL/GenBank/DDBJ databases">
        <authorList>
            <person name="Onetto C."/>
        </authorList>
    </citation>
    <scope>NUCLEOTIDE SEQUENCE [LARGE SCALE GENOMIC DNA]</scope>
</reference>
<organism evidence="3 4">
    <name type="scientific">Candidatus Defluviicoccus seviourii</name>
    <dbReference type="NCBI Taxonomy" id="2565273"/>
    <lineage>
        <taxon>Bacteria</taxon>
        <taxon>Pseudomonadati</taxon>
        <taxon>Pseudomonadota</taxon>
        <taxon>Alphaproteobacteria</taxon>
        <taxon>Rhodospirillales</taxon>
        <taxon>Rhodospirillaceae</taxon>
        <taxon>Defluviicoccus</taxon>
    </lineage>
</organism>
<sequence length="379" mass="39221">MNPLHASLVARIRAGGPISVEAFVEAALYDRDHGYYRTQGAIGAASDFITAPEVSQVFGEAVGAWIAATWRALAAPDPVQLVEFGPGRGTLLADALRTLSRLQPDLAAALRLHLIETSPLLAAMQRRALADIALAAPPVWHERLDGVPDGPMIALANEFFDALPIRQFVRVGDNWHERRVGLAADGQALVFVAGPLAELPAGLADAAEGAAEDEIVETCPAGEELAAALASRLAAAGGAALVIDYGHARAAPGDTLQAVRGHRFATVLERPGETDLSHHVDFQALAAAAQGAGPQAAGVTTHGPIPQGLFLGRLGAGERAEALAKAATDPAQAQAIVGAVRRLLHPGRMGLLFKAFAIAGPGLGPLPGFAPSARGQRRE</sequence>
<keyword evidence="1" id="KW-0489">Methyltransferase</keyword>
<evidence type="ECO:0000313" key="3">
    <source>
        <dbReference type="EMBL" id="VUX45394.1"/>
    </source>
</evidence>
<accession>A0A564WD23</accession>
<dbReference type="GO" id="GO:0032259">
    <property type="term" value="P:methylation"/>
    <property type="evidence" value="ECO:0007669"/>
    <property type="project" value="UniProtKB-KW"/>
</dbReference>
<evidence type="ECO:0008006" key="5">
    <source>
        <dbReference type="Google" id="ProtNLM"/>
    </source>
</evidence>
<dbReference type="Pfam" id="PF02636">
    <property type="entry name" value="Methyltransf_28"/>
    <property type="match status" value="1"/>
</dbReference>
<dbReference type="InterPro" id="IPR003788">
    <property type="entry name" value="NDUFAF7"/>
</dbReference>
<dbReference type="PANTHER" id="PTHR12049">
    <property type="entry name" value="PROTEIN ARGININE METHYLTRANSFERASE NDUFAF7, MITOCHONDRIAL"/>
    <property type="match status" value="1"/>
</dbReference>
<dbReference type="Gene3D" id="3.40.50.12710">
    <property type="match status" value="1"/>
</dbReference>
<evidence type="ECO:0000256" key="1">
    <source>
        <dbReference type="ARBA" id="ARBA00022603"/>
    </source>
</evidence>
<dbReference type="InterPro" id="IPR038375">
    <property type="entry name" value="NDUFAF7_sf"/>
</dbReference>
<dbReference type="SUPFAM" id="SSF53335">
    <property type="entry name" value="S-adenosyl-L-methionine-dependent methyltransferases"/>
    <property type="match status" value="1"/>
</dbReference>
<dbReference type="AlphaFoldDB" id="A0A564WD23"/>
<dbReference type="GO" id="GO:0035243">
    <property type="term" value="F:protein-arginine omega-N symmetric methyltransferase activity"/>
    <property type="evidence" value="ECO:0007669"/>
    <property type="project" value="TreeGrafter"/>
</dbReference>
<dbReference type="InterPro" id="IPR029063">
    <property type="entry name" value="SAM-dependent_MTases_sf"/>
</dbReference>
<gene>
    <name evidence="3" type="ORF">DF3PA_110128</name>
</gene>
<name>A0A564WD23_9PROT</name>
<proteinExistence type="predicted"/>
<keyword evidence="4" id="KW-1185">Reference proteome</keyword>
<dbReference type="PANTHER" id="PTHR12049:SF7">
    <property type="entry name" value="PROTEIN ARGININE METHYLTRANSFERASE NDUFAF7, MITOCHONDRIAL"/>
    <property type="match status" value="1"/>
</dbReference>
<evidence type="ECO:0000313" key="4">
    <source>
        <dbReference type="Proteomes" id="UP000326641"/>
    </source>
</evidence>
<comment type="caution">
    <text evidence="3">The sequence shown here is derived from an EMBL/GenBank/DDBJ whole genome shotgun (WGS) entry which is preliminary data.</text>
</comment>
<protein>
    <recommendedName>
        <fullName evidence="5">ATP synthase subunit beta</fullName>
    </recommendedName>
</protein>
<keyword evidence="2" id="KW-0808">Transferase</keyword>